<keyword evidence="3" id="KW-0482">Metalloprotease</keyword>
<accession>A0A4P6JJ07</accession>
<dbReference type="OrthoDB" id="9777755at2"/>
<dbReference type="GO" id="GO:0006508">
    <property type="term" value="P:proteolysis"/>
    <property type="evidence" value="ECO:0007669"/>
    <property type="project" value="UniProtKB-KW"/>
</dbReference>
<keyword evidence="1" id="KW-1133">Transmembrane helix</keyword>
<evidence type="ECO:0000313" key="4">
    <source>
        <dbReference type="Proteomes" id="UP000290365"/>
    </source>
</evidence>
<feature type="transmembrane region" description="Helical" evidence="1">
    <location>
        <begin position="102"/>
        <end position="122"/>
    </location>
</feature>
<dbReference type="GO" id="GO:0004175">
    <property type="term" value="F:endopeptidase activity"/>
    <property type="evidence" value="ECO:0007669"/>
    <property type="project" value="UniProtKB-ARBA"/>
</dbReference>
<dbReference type="GO" id="GO:0008237">
    <property type="term" value="F:metallopeptidase activity"/>
    <property type="evidence" value="ECO:0007669"/>
    <property type="project" value="UniProtKB-KW"/>
</dbReference>
<sequence length="306" mass="33585">MDISSSTQIAEPSRRGLRGFLQRHPLVSYFVMAYGFSWIAWLPYILSQDGFGLLPFHPGQAALLPGAFLGPFLSGFVMTAVMEGKPGVGRLLRRIVQWRMNWYWYLIALVGIPIIIISGVLALPGAEANIHPNILNFVGYFPLLLIMEILTSGLAEEPGWRGFALPRLQRQFGPLLASIILGLLWSGWHLPLYLASWGNGAGLLEIGEFFLTTIGIASIMTWVFNHTRGSLLIAILLHAAIDTTTTTSAVSGIFTEQWFLKYENLAVLLGFSVVTLALIALTRGRLGYQPESLPVHAASDFSGSQS</sequence>
<feature type="transmembrane region" description="Helical" evidence="1">
    <location>
        <begin position="206"/>
        <end position="224"/>
    </location>
</feature>
<feature type="transmembrane region" description="Helical" evidence="1">
    <location>
        <begin position="175"/>
        <end position="194"/>
    </location>
</feature>
<gene>
    <name evidence="3" type="ORF">EPA93_03285</name>
</gene>
<feature type="transmembrane region" description="Helical" evidence="1">
    <location>
        <begin position="61"/>
        <end position="81"/>
    </location>
</feature>
<dbReference type="RefSeq" id="WP_129885668.1">
    <property type="nucleotide sequence ID" value="NZ_CP035758.1"/>
</dbReference>
<dbReference type="AlphaFoldDB" id="A0A4P6JJ07"/>
<dbReference type="PANTHER" id="PTHR35797:SF1">
    <property type="entry name" value="PROTEASE"/>
    <property type="match status" value="1"/>
</dbReference>
<feature type="transmembrane region" description="Helical" evidence="1">
    <location>
        <begin position="265"/>
        <end position="282"/>
    </location>
</feature>
<reference evidence="3 4" key="1">
    <citation type="submission" date="2019-01" db="EMBL/GenBank/DDBJ databases">
        <title>Ktedonosporobacter rubrisoli SCAWS-G2.</title>
        <authorList>
            <person name="Huang Y."/>
            <person name="Yan B."/>
        </authorList>
    </citation>
    <scope>NUCLEOTIDE SEQUENCE [LARGE SCALE GENOMIC DNA]</scope>
    <source>
        <strain evidence="3 4">SCAWS-G2</strain>
    </source>
</reference>
<dbReference type="PANTHER" id="PTHR35797">
    <property type="entry name" value="PROTEASE-RELATED"/>
    <property type="match status" value="1"/>
</dbReference>
<keyword evidence="3" id="KW-0645">Protease</keyword>
<dbReference type="GO" id="GO:0080120">
    <property type="term" value="P:CAAX-box protein maturation"/>
    <property type="evidence" value="ECO:0007669"/>
    <property type="project" value="UniProtKB-ARBA"/>
</dbReference>
<feature type="domain" description="CAAX prenyl protease 2/Lysostaphin resistance protein A-like" evidence="2">
    <location>
        <begin position="142"/>
        <end position="243"/>
    </location>
</feature>
<evidence type="ECO:0000313" key="3">
    <source>
        <dbReference type="EMBL" id="QBD75069.1"/>
    </source>
</evidence>
<dbReference type="KEGG" id="kbs:EPA93_03285"/>
<keyword evidence="1" id="KW-0812">Transmembrane</keyword>
<dbReference type="EMBL" id="CP035758">
    <property type="protein sequence ID" value="QBD75069.1"/>
    <property type="molecule type" value="Genomic_DNA"/>
</dbReference>
<evidence type="ECO:0000256" key="1">
    <source>
        <dbReference type="SAM" id="Phobius"/>
    </source>
</evidence>
<feature type="transmembrane region" description="Helical" evidence="1">
    <location>
        <begin position="134"/>
        <end position="155"/>
    </location>
</feature>
<dbReference type="InterPro" id="IPR003675">
    <property type="entry name" value="Rce1/LyrA-like_dom"/>
</dbReference>
<evidence type="ECO:0000259" key="2">
    <source>
        <dbReference type="Pfam" id="PF02517"/>
    </source>
</evidence>
<organism evidence="3 4">
    <name type="scientific">Ktedonosporobacter rubrisoli</name>
    <dbReference type="NCBI Taxonomy" id="2509675"/>
    <lineage>
        <taxon>Bacteria</taxon>
        <taxon>Bacillati</taxon>
        <taxon>Chloroflexota</taxon>
        <taxon>Ktedonobacteria</taxon>
        <taxon>Ktedonobacterales</taxon>
        <taxon>Ktedonosporobacteraceae</taxon>
        <taxon>Ktedonosporobacter</taxon>
    </lineage>
</organism>
<feature type="transmembrane region" description="Helical" evidence="1">
    <location>
        <begin position="231"/>
        <end position="253"/>
    </location>
</feature>
<proteinExistence type="predicted"/>
<keyword evidence="1" id="KW-0472">Membrane</keyword>
<dbReference type="InterPro" id="IPR042150">
    <property type="entry name" value="MmRce1-like"/>
</dbReference>
<protein>
    <submittedName>
        <fullName evidence="3">CPBP family intramembrane metalloprotease</fullName>
    </submittedName>
</protein>
<dbReference type="Pfam" id="PF02517">
    <property type="entry name" value="Rce1-like"/>
    <property type="match status" value="1"/>
</dbReference>
<keyword evidence="4" id="KW-1185">Reference proteome</keyword>
<dbReference type="Proteomes" id="UP000290365">
    <property type="component" value="Chromosome"/>
</dbReference>
<feature type="transmembrane region" description="Helical" evidence="1">
    <location>
        <begin position="26"/>
        <end position="46"/>
    </location>
</feature>
<keyword evidence="3" id="KW-0378">Hydrolase</keyword>
<name>A0A4P6JJ07_KTERU</name>